<sequence length="336" mass="39412">MLEKLETDGPNQHGLDEAVKELCKLYLNPAIKIGISKSFVPKSNHNYRSRKINKPGFDRECRERRKRYFRIRKKLKNSQSHRDSLILKTEAKMYKKFIKHKMNLFCKKNIHHKLRLLKSKNPKEYWNILNISKNNNTHSMHINNFYDHFKELNENNVENLNDFDMNSIMTTNNDVINSDFTLDEINNLANKLKCNKANGIDNVINEFIRFSPIEVRFALVSLFNIILNSGIVPEDWCISLIRPLYKNKGSKEDANNYRGISLISCIGKLFTALINKRLADYVNNNKILGQEQAGFRSNYSTADHIFVLNSIIGIYLNKINKKYYFVHLLITRKHLI</sequence>
<dbReference type="AlphaFoldDB" id="A0AAV2Q5A0"/>
<evidence type="ECO:0008006" key="3">
    <source>
        <dbReference type="Google" id="ProtNLM"/>
    </source>
</evidence>
<keyword evidence="2" id="KW-1185">Reference proteome</keyword>
<evidence type="ECO:0000313" key="1">
    <source>
        <dbReference type="EMBL" id="CAL4068740.1"/>
    </source>
</evidence>
<gene>
    <name evidence="1" type="ORF">MNOR_LOCUS7420</name>
</gene>
<proteinExistence type="predicted"/>
<accession>A0AAV2Q5A0</accession>
<dbReference type="PANTHER" id="PTHR19446">
    <property type="entry name" value="REVERSE TRANSCRIPTASES"/>
    <property type="match status" value="1"/>
</dbReference>
<evidence type="ECO:0000313" key="2">
    <source>
        <dbReference type="Proteomes" id="UP001497623"/>
    </source>
</evidence>
<protein>
    <recommendedName>
        <fullName evidence="3">Reverse transcriptase domain-containing protein</fullName>
    </recommendedName>
</protein>
<comment type="caution">
    <text evidence="1">The sequence shown here is derived from an EMBL/GenBank/DDBJ whole genome shotgun (WGS) entry which is preliminary data.</text>
</comment>
<reference evidence="1 2" key="1">
    <citation type="submission" date="2024-05" db="EMBL/GenBank/DDBJ databases">
        <authorList>
            <person name="Wallberg A."/>
        </authorList>
    </citation>
    <scope>NUCLEOTIDE SEQUENCE [LARGE SCALE GENOMIC DNA]</scope>
</reference>
<organism evidence="1 2">
    <name type="scientific">Meganyctiphanes norvegica</name>
    <name type="common">Northern krill</name>
    <name type="synonym">Thysanopoda norvegica</name>
    <dbReference type="NCBI Taxonomy" id="48144"/>
    <lineage>
        <taxon>Eukaryota</taxon>
        <taxon>Metazoa</taxon>
        <taxon>Ecdysozoa</taxon>
        <taxon>Arthropoda</taxon>
        <taxon>Crustacea</taxon>
        <taxon>Multicrustacea</taxon>
        <taxon>Malacostraca</taxon>
        <taxon>Eumalacostraca</taxon>
        <taxon>Eucarida</taxon>
        <taxon>Euphausiacea</taxon>
        <taxon>Euphausiidae</taxon>
        <taxon>Meganyctiphanes</taxon>
    </lineage>
</organism>
<name>A0AAV2Q5A0_MEGNR</name>
<dbReference type="Proteomes" id="UP001497623">
    <property type="component" value="Unassembled WGS sequence"/>
</dbReference>
<dbReference type="EMBL" id="CAXKWB010003254">
    <property type="protein sequence ID" value="CAL4068740.1"/>
    <property type="molecule type" value="Genomic_DNA"/>
</dbReference>